<dbReference type="Pfam" id="PF11827">
    <property type="entry name" value="DUF3347"/>
    <property type="match status" value="1"/>
</dbReference>
<dbReference type="Proteomes" id="UP000219559">
    <property type="component" value="Unassembled WGS sequence"/>
</dbReference>
<dbReference type="GO" id="GO:0046914">
    <property type="term" value="F:transition metal ion binding"/>
    <property type="evidence" value="ECO:0007669"/>
    <property type="project" value="TreeGrafter"/>
</dbReference>
<dbReference type="Pfam" id="PF25954">
    <property type="entry name" value="Beta-barrel_RND_2"/>
    <property type="match status" value="1"/>
</dbReference>
<protein>
    <recommendedName>
        <fullName evidence="9">Efflux transporter periplasmic adaptor subunit</fullName>
    </recommendedName>
</protein>
<reference evidence="7 8" key="1">
    <citation type="submission" date="2017-04" db="EMBL/GenBank/DDBJ databases">
        <title>A new member of the family Flavobacteriaceae isolated from ascidians.</title>
        <authorList>
            <person name="Chen L."/>
        </authorList>
    </citation>
    <scope>NUCLEOTIDE SEQUENCE [LARGE SCALE GENOMIC DNA]</scope>
    <source>
        <strain evidence="7 8">HQA918</strain>
    </source>
</reference>
<feature type="domain" description="CusB-like beta-barrel" evidence="5">
    <location>
        <begin position="247"/>
        <end position="321"/>
    </location>
</feature>
<dbReference type="InterPro" id="IPR021782">
    <property type="entry name" value="DUF3347"/>
</dbReference>
<dbReference type="EMBL" id="NBWU01000008">
    <property type="protein sequence ID" value="PCE62593.1"/>
    <property type="molecule type" value="Genomic_DNA"/>
</dbReference>
<evidence type="ECO:0000259" key="5">
    <source>
        <dbReference type="Pfam" id="PF25954"/>
    </source>
</evidence>
<dbReference type="InterPro" id="IPR051909">
    <property type="entry name" value="MFP_Cation_Efflux"/>
</dbReference>
<dbReference type="SUPFAM" id="SSF111369">
    <property type="entry name" value="HlyD-like secretion proteins"/>
    <property type="match status" value="1"/>
</dbReference>
<dbReference type="InterPro" id="IPR058649">
    <property type="entry name" value="CzcB_C"/>
</dbReference>
<dbReference type="GO" id="GO:0022857">
    <property type="term" value="F:transmembrane transporter activity"/>
    <property type="evidence" value="ECO:0007669"/>
    <property type="project" value="InterPro"/>
</dbReference>
<feature type="domain" description="CzcB-like C-terminal circularly permuted SH3-like" evidence="6">
    <location>
        <begin position="331"/>
        <end position="392"/>
    </location>
</feature>
<evidence type="ECO:0000259" key="4">
    <source>
        <dbReference type="Pfam" id="PF19335"/>
    </source>
</evidence>
<dbReference type="AlphaFoldDB" id="A0A2A4G2D6"/>
<organism evidence="7 8">
    <name type="scientific">Sediminicola luteus</name>
    <dbReference type="NCBI Taxonomy" id="319238"/>
    <lineage>
        <taxon>Bacteria</taxon>
        <taxon>Pseudomonadati</taxon>
        <taxon>Bacteroidota</taxon>
        <taxon>Flavobacteriia</taxon>
        <taxon>Flavobacteriales</taxon>
        <taxon>Flavobacteriaceae</taxon>
        <taxon>Sediminicola</taxon>
    </lineage>
</organism>
<evidence type="ECO:0000259" key="3">
    <source>
        <dbReference type="Pfam" id="PF11827"/>
    </source>
</evidence>
<evidence type="ECO:0000313" key="8">
    <source>
        <dbReference type="Proteomes" id="UP000219559"/>
    </source>
</evidence>
<dbReference type="Pfam" id="PF25975">
    <property type="entry name" value="CzcB_C"/>
    <property type="match status" value="1"/>
</dbReference>
<feature type="domain" description="Heavy metal binding" evidence="4">
    <location>
        <begin position="45"/>
        <end position="70"/>
    </location>
</feature>
<dbReference type="PANTHER" id="PTHR30097">
    <property type="entry name" value="CATION EFFLUX SYSTEM PROTEIN CUSB"/>
    <property type="match status" value="1"/>
</dbReference>
<evidence type="ECO:0008006" key="9">
    <source>
        <dbReference type="Google" id="ProtNLM"/>
    </source>
</evidence>
<gene>
    <name evidence="7" type="ORF">B7P33_18345</name>
</gene>
<dbReference type="NCBIfam" id="TIGR01730">
    <property type="entry name" value="RND_mfp"/>
    <property type="match status" value="1"/>
</dbReference>
<evidence type="ECO:0000256" key="2">
    <source>
        <dbReference type="ARBA" id="ARBA00022448"/>
    </source>
</evidence>
<proteinExistence type="inferred from homology"/>
<dbReference type="Gene3D" id="2.40.30.170">
    <property type="match status" value="1"/>
</dbReference>
<dbReference type="GO" id="GO:0060003">
    <property type="term" value="P:copper ion export"/>
    <property type="evidence" value="ECO:0007669"/>
    <property type="project" value="TreeGrafter"/>
</dbReference>
<comment type="similarity">
    <text evidence="1">Belongs to the membrane fusion protein (MFP) (TC 8.A.1) family.</text>
</comment>
<evidence type="ECO:0000313" key="7">
    <source>
        <dbReference type="EMBL" id="PCE62593.1"/>
    </source>
</evidence>
<name>A0A2A4G2D6_9FLAO</name>
<dbReference type="Pfam" id="PF19335">
    <property type="entry name" value="HMBD"/>
    <property type="match status" value="1"/>
</dbReference>
<evidence type="ECO:0000259" key="6">
    <source>
        <dbReference type="Pfam" id="PF25975"/>
    </source>
</evidence>
<dbReference type="GO" id="GO:0015679">
    <property type="term" value="P:plasma membrane copper ion transport"/>
    <property type="evidence" value="ECO:0007669"/>
    <property type="project" value="TreeGrafter"/>
</dbReference>
<dbReference type="PANTHER" id="PTHR30097:SF15">
    <property type="entry name" value="CATION EFFLUX SYSTEM PROTEIN CUSB"/>
    <property type="match status" value="1"/>
</dbReference>
<evidence type="ECO:0000256" key="1">
    <source>
        <dbReference type="ARBA" id="ARBA00009477"/>
    </source>
</evidence>
<keyword evidence="8" id="KW-1185">Reference proteome</keyword>
<dbReference type="InterPro" id="IPR058792">
    <property type="entry name" value="Beta-barrel_RND_2"/>
</dbReference>
<dbReference type="OrthoDB" id="9806939at2"/>
<dbReference type="InterPro" id="IPR006143">
    <property type="entry name" value="RND_pump_MFP"/>
</dbReference>
<dbReference type="GO" id="GO:0016020">
    <property type="term" value="C:membrane"/>
    <property type="evidence" value="ECO:0007669"/>
    <property type="project" value="InterPro"/>
</dbReference>
<comment type="caution">
    <text evidence="7">The sequence shown here is derived from an EMBL/GenBank/DDBJ whole genome shotgun (WGS) entry which is preliminary data.</text>
</comment>
<dbReference type="InterPro" id="IPR045800">
    <property type="entry name" value="HMBD"/>
</dbReference>
<sequence>MSMRNLKYLLLLGLGLAIGFLIGSLGSKTSSSDLDSADMLNVPQVWTCSMHPDVRQNEMGTCPLCAMDLVLEHNKNGGGHNFLELEPHHPLFTQIETSLVSNDSLFKAKINLTGRLTTNPETDATQTILFDGRLDKLLMNSIGDFVKKGETIGEVYAPEMYLAQDKLLTSASYQNTHPKLFAAARNSLGLWRLTDEQIEMVLKNKKPIMDFPLIADVSGTVTEVLAKEGEFYTQGAPLYKVSDLSLLWVELDAFENQLGLIEKGRMLELEFAGNPNLSQKIKVDYVEPILDSNTWTTRVRGVLVNKNRRYRPGMLVRAKIAVNDTDPSFLSIPKSALLWTGNESYVFKKTIGSKGMIFQPVKVGLGRASEERVEVLKGLQAGEEIVTEGVYHVDATAQLYAKRSFMDVLPEAGLLERVHENGASLEKETLKPLLDNYLLLKDALVASNFELAEGILKDISESLKELEDNALIVGNIVNVKTVLMTMKRQNDLEGYRLGFKKLSTEMVSLLKRQTEFNSTLYIQFCPMADGNKGGFWLSREEQIKNPYFGNEMLHCGSVEEVLK</sequence>
<dbReference type="GO" id="GO:0030288">
    <property type="term" value="C:outer membrane-bounded periplasmic space"/>
    <property type="evidence" value="ECO:0007669"/>
    <property type="project" value="TreeGrafter"/>
</dbReference>
<keyword evidence="2" id="KW-0813">Transport</keyword>
<accession>A0A2A4G2D6</accession>
<feature type="domain" description="DUF3347" evidence="3">
    <location>
        <begin position="434"/>
        <end position="512"/>
    </location>
</feature>
<dbReference type="Gene3D" id="2.40.420.20">
    <property type="match status" value="1"/>
</dbReference>